<proteinExistence type="predicted"/>
<dbReference type="EMBL" id="FN596747">
    <property type="protein sequence ID" value="CBI39911.3"/>
    <property type="molecule type" value="Genomic_DNA"/>
</dbReference>
<sequence length="65" mass="7813">MFFSFGVLLLEIVSGKKPEGSLIHITTTTFWDMHGCCGNKTRPWNQWMHVWKIHVLHRRYYDAYK</sequence>
<protein>
    <recommendedName>
        <fullName evidence="4">Serine-threonine/tyrosine-protein kinase catalytic domain-containing protein</fullName>
    </recommendedName>
</protein>
<evidence type="ECO:0000256" key="1">
    <source>
        <dbReference type="SAM" id="SignalP"/>
    </source>
</evidence>
<accession>D7UAZ6</accession>
<keyword evidence="3" id="KW-1185">Reference proteome</keyword>
<organism evidence="2 3">
    <name type="scientific">Vitis vinifera</name>
    <name type="common">Grape</name>
    <dbReference type="NCBI Taxonomy" id="29760"/>
    <lineage>
        <taxon>Eukaryota</taxon>
        <taxon>Viridiplantae</taxon>
        <taxon>Streptophyta</taxon>
        <taxon>Embryophyta</taxon>
        <taxon>Tracheophyta</taxon>
        <taxon>Spermatophyta</taxon>
        <taxon>Magnoliopsida</taxon>
        <taxon>eudicotyledons</taxon>
        <taxon>Gunneridae</taxon>
        <taxon>Pentapetalae</taxon>
        <taxon>rosids</taxon>
        <taxon>Vitales</taxon>
        <taxon>Vitaceae</taxon>
        <taxon>Viteae</taxon>
        <taxon>Vitis</taxon>
    </lineage>
</organism>
<evidence type="ECO:0000313" key="3">
    <source>
        <dbReference type="Proteomes" id="UP000009183"/>
    </source>
</evidence>
<dbReference type="HOGENOM" id="CLU_2854233_0_0_1"/>
<reference evidence="3" key="1">
    <citation type="journal article" date="2007" name="Nature">
        <title>The grapevine genome sequence suggests ancestral hexaploidization in major angiosperm phyla.</title>
        <authorList>
            <consortium name="The French-Italian Public Consortium for Grapevine Genome Characterization."/>
            <person name="Jaillon O."/>
            <person name="Aury J.-M."/>
            <person name="Noel B."/>
            <person name="Policriti A."/>
            <person name="Clepet C."/>
            <person name="Casagrande A."/>
            <person name="Choisne N."/>
            <person name="Aubourg S."/>
            <person name="Vitulo N."/>
            <person name="Jubin C."/>
            <person name="Vezzi A."/>
            <person name="Legeai F."/>
            <person name="Hugueney P."/>
            <person name="Dasilva C."/>
            <person name="Horner D."/>
            <person name="Mica E."/>
            <person name="Jublot D."/>
            <person name="Poulain J."/>
            <person name="Bruyere C."/>
            <person name="Billault A."/>
            <person name="Segurens B."/>
            <person name="Gouyvenoux M."/>
            <person name="Ugarte E."/>
            <person name="Cattonaro F."/>
            <person name="Anthouard V."/>
            <person name="Vico V."/>
            <person name="Del Fabbro C."/>
            <person name="Alaux M."/>
            <person name="Di Gaspero G."/>
            <person name="Dumas V."/>
            <person name="Felice N."/>
            <person name="Paillard S."/>
            <person name="Juman I."/>
            <person name="Moroldo M."/>
            <person name="Scalabrin S."/>
            <person name="Canaguier A."/>
            <person name="Le Clainche I."/>
            <person name="Malacrida G."/>
            <person name="Durand E."/>
            <person name="Pesole G."/>
            <person name="Laucou V."/>
            <person name="Chatelet P."/>
            <person name="Merdinoglu D."/>
            <person name="Delledonne M."/>
            <person name="Pezzotti M."/>
            <person name="Lecharny A."/>
            <person name="Scarpelli C."/>
            <person name="Artiguenave F."/>
            <person name="Pe M.E."/>
            <person name="Valle G."/>
            <person name="Morgante M."/>
            <person name="Caboche M."/>
            <person name="Adam-Blondon A.-F."/>
            <person name="Weissenbach J."/>
            <person name="Quetier F."/>
            <person name="Wincker P."/>
        </authorList>
    </citation>
    <scope>NUCLEOTIDE SEQUENCE [LARGE SCALE GENOMIC DNA]</scope>
    <source>
        <strain evidence="3">cv. Pinot noir / PN40024</strain>
    </source>
</reference>
<dbReference type="InParanoid" id="D7UAZ6"/>
<feature type="chain" id="PRO_5012632851" description="Serine-threonine/tyrosine-protein kinase catalytic domain-containing protein" evidence="1">
    <location>
        <begin position="16"/>
        <end position="65"/>
    </location>
</feature>
<dbReference type="AlphaFoldDB" id="D7UAZ6"/>
<dbReference type="Proteomes" id="UP000009183">
    <property type="component" value="Chromosome 19"/>
</dbReference>
<evidence type="ECO:0008006" key="4">
    <source>
        <dbReference type="Google" id="ProtNLM"/>
    </source>
</evidence>
<dbReference type="PaxDb" id="29760-VIT_19s0015g02420.t01"/>
<keyword evidence="1" id="KW-0732">Signal</keyword>
<name>D7UAZ6_VITVI</name>
<evidence type="ECO:0000313" key="2">
    <source>
        <dbReference type="EMBL" id="CBI39911.3"/>
    </source>
</evidence>
<feature type="signal peptide" evidence="1">
    <location>
        <begin position="1"/>
        <end position="15"/>
    </location>
</feature>
<gene>
    <name evidence="2" type="ordered locus">VIT_19s0015g02420</name>
</gene>